<keyword evidence="2" id="KW-0472">Membrane</keyword>
<sequence length="78" mass="8865">MTAFMYHGNEQCSKARPRRRVIALVGVGARQIGLVGPYTIPFFTNFKAQNESLLCEKNSPRRNIDPSVRDNDDNLQLQ</sequence>
<evidence type="ECO:0000256" key="1">
    <source>
        <dbReference type="SAM" id="MobiDB-lite"/>
    </source>
</evidence>
<proteinExistence type="predicted"/>
<dbReference type="AlphaFoldDB" id="A0A2Z7CGP3"/>
<gene>
    <name evidence="3" type="ORF">F511_35543</name>
</gene>
<name>A0A2Z7CGP3_9LAMI</name>
<protein>
    <submittedName>
        <fullName evidence="3">Uncharacterized protein</fullName>
    </submittedName>
</protein>
<evidence type="ECO:0000256" key="2">
    <source>
        <dbReference type="SAM" id="Phobius"/>
    </source>
</evidence>
<keyword evidence="4" id="KW-1185">Reference proteome</keyword>
<keyword evidence="2" id="KW-0812">Transmembrane</keyword>
<dbReference type="Proteomes" id="UP000250235">
    <property type="component" value="Unassembled WGS sequence"/>
</dbReference>
<feature type="region of interest" description="Disordered" evidence="1">
    <location>
        <begin position="57"/>
        <end position="78"/>
    </location>
</feature>
<reference evidence="3 4" key="1">
    <citation type="journal article" date="2015" name="Proc. Natl. Acad. Sci. U.S.A.">
        <title>The resurrection genome of Boea hygrometrica: A blueprint for survival of dehydration.</title>
        <authorList>
            <person name="Xiao L."/>
            <person name="Yang G."/>
            <person name="Zhang L."/>
            <person name="Yang X."/>
            <person name="Zhao S."/>
            <person name="Ji Z."/>
            <person name="Zhou Q."/>
            <person name="Hu M."/>
            <person name="Wang Y."/>
            <person name="Chen M."/>
            <person name="Xu Y."/>
            <person name="Jin H."/>
            <person name="Xiao X."/>
            <person name="Hu G."/>
            <person name="Bao F."/>
            <person name="Hu Y."/>
            <person name="Wan P."/>
            <person name="Li L."/>
            <person name="Deng X."/>
            <person name="Kuang T."/>
            <person name="Xiang C."/>
            <person name="Zhu J.K."/>
            <person name="Oliver M.J."/>
            <person name="He Y."/>
        </authorList>
    </citation>
    <scope>NUCLEOTIDE SEQUENCE [LARGE SCALE GENOMIC DNA]</scope>
    <source>
        <strain evidence="4">cv. XS01</strain>
    </source>
</reference>
<feature type="transmembrane region" description="Helical" evidence="2">
    <location>
        <begin position="21"/>
        <end position="40"/>
    </location>
</feature>
<keyword evidence="2" id="KW-1133">Transmembrane helix</keyword>
<dbReference type="EMBL" id="KQ995763">
    <property type="protein sequence ID" value="KZV45875.1"/>
    <property type="molecule type" value="Genomic_DNA"/>
</dbReference>
<organism evidence="3 4">
    <name type="scientific">Dorcoceras hygrometricum</name>
    <dbReference type="NCBI Taxonomy" id="472368"/>
    <lineage>
        <taxon>Eukaryota</taxon>
        <taxon>Viridiplantae</taxon>
        <taxon>Streptophyta</taxon>
        <taxon>Embryophyta</taxon>
        <taxon>Tracheophyta</taxon>
        <taxon>Spermatophyta</taxon>
        <taxon>Magnoliopsida</taxon>
        <taxon>eudicotyledons</taxon>
        <taxon>Gunneridae</taxon>
        <taxon>Pentapetalae</taxon>
        <taxon>asterids</taxon>
        <taxon>lamiids</taxon>
        <taxon>Lamiales</taxon>
        <taxon>Gesneriaceae</taxon>
        <taxon>Didymocarpoideae</taxon>
        <taxon>Trichosporeae</taxon>
        <taxon>Loxocarpinae</taxon>
        <taxon>Dorcoceras</taxon>
    </lineage>
</organism>
<evidence type="ECO:0000313" key="3">
    <source>
        <dbReference type="EMBL" id="KZV45875.1"/>
    </source>
</evidence>
<feature type="compositionally biased region" description="Basic and acidic residues" evidence="1">
    <location>
        <begin position="58"/>
        <end position="72"/>
    </location>
</feature>
<evidence type="ECO:0000313" key="4">
    <source>
        <dbReference type="Proteomes" id="UP000250235"/>
    </source>
</evidence>
<accession>A0A2Z7CGP3</accession>